<name>A0ABP0SYF0_9DINO</name>
<keyword evidence="2" id="KW-1185">Reference proteome</keyword>
<dbReference type="Proteomes" id="UP001642484">
    <property type="component" value="Unassembled WGS sequence"/>
</dbReference>
<evidence type="ECO:0000313" key="2">
    <source>
        <dbReference type="Proteomes" id="UP001642484"/>
    </source>
</evidence>
<evidence type="ECO:0000313" key="1">
    <source>
        <dbReference type="EMBL" id="CAK9117411.1"/>
    </source>
</evidence>
<reference evidence="1 2" key="1">
    <citation type="submission" date="2024-02" db="EMBL/GenBank/DDBJ databases">
        <authorList>
            <person name="Chen Y."/>
            <person name="Shah S."/>
            <person name="Dougan E. K."/>
            <person name="Thang M."/>
            <person name="Chan C."/>
        </authorList>
    </citation>
    <scope>NUCLEOTIDE SEQUENCE [LARGE SCALE GENOMIC DNA]</scope>
</reference>
<organism evidence="1 2">
    <name type="scientific">Durusdinium trenchii</name>
    <dbReference type="NCBI Taxonomy" id="1381693"/>
    <lineage>
        <taxon>Eukaryota</taxon>
        <taxon>Sar</taxon>
        <taxon>Alveolata</taxon>
        <taxon>Dinophyceae</taxon>
        <taxon>Suessiales</taxon>
        <taxon>Symbiodiniaceae</taxon>
        <taxon>Durusdinium</taxon>
    </lineage>
</organism>
<comment type="caution">
    <text evidence="1">The sequence shown here is derived from an EMBL/GenBank/DDBJ whole genome shotgun (WGS) entry which is preliminary data.</text>
</comment>
<dbReference type="EMBL" id="CAXAMN010028694">
    <property type="protein sequence ID" value="CAK9117411.1"/>
    <property type="molecule type" value="Genomic_DNA"/>
</dbReference>
<proteinExistence type="predicted"/>
<gene>
    <name evidence="1" type="ORF">CCMP2556_LOCUS54742</name>
</gene>
<sequence>MQVVAVAVCTTCDSTGQGNDSFCRLQEAVGSPAGSDANGPILVDVLTFMNATLDPGCAYASAGCARRSDIISRRLEARTSSRWCTVAYTQWHKHASVKAKTAVAYSLHKPSLKPCALT</sequence>
<accession>A0ABP0SYF0</accession>
<protein>
    <submittedName>
        <fullName evidence="1">Uncharacterized protein</fullName>
    </submittedName>
</protein>